<sequence>MLVASLVGSSIEWFDYFLYGTVAALVFNQLFFPSEDPTVGLLLSYASFAL</sequence>
<evidence type="ECO:0000256" key="3">
    <source>
        <dbReference type="ARBA" id="ARBA00022475"/>
    </source>
</evidence>
<comment type="subcellular location">
    <subcellularLocation>
        <location evidence="1">Cell membrane</location>
        <topology evidence="1">Multi-pass membrane protein</topology>
    </subcellularLocation>
</comment>
<keyword evidence="3" id="KW-0472">Membrane</keyword>
<name>A0A150MY28_9BACL</name>
<dbReference type="GO" id="GO:0005886">
    <property type="term" value="C:plasma membrane"/>
    <property type="evidence" value="ECO:0007669"/>
    <property type="project" value="UniProtKB-SubCell"/>
</dbReference>
<accession>A0A150MY28</accession>
<evidence type="ECO:0000313" key="4">
    <source>
        <dbReference type="EMBL" id="KYD29371.1"/>
    </source>
</evidence>
<dbReference type="PANTHER" id="PTHR43045">
    <property type="entry name" value="SHIKIMATE TRANSPORTER"/>
    <property type="match status" value="1"/>
</dbReference>
<protein>
    <recommendedName>
        <fullName evidence="6">Major facilitator superfamily (MFS) profile domain-containing protein</fullName>
    </recommendedName>
</protein>
<dbReference type="PATRIC" id="fig|153151.4.peg.3812"/>
<dbReference type="EMBL" id="LQYW01000064">
    <property type="protein sequence ID" value="KYD29371.1"/>
    <property type="molecule type" value="Genomic_DNA"/>
</dbReference>
<reference evidence="4 5" key="1">
    <citation type="submission" date="2016-01" db="EMBL/GenBank/DDBJ databases">
        <title>Draft Genome Sequences of Seven Thermophilic Sporeformers Isolated from Foods.</title>
        <authorList>
            <person name="Berendsen E.M."/>
            <person name="Wells-Bennik M.H."/>
            <person name="Krawcyk A.O."/>
            <person name="De Jong A."/>
            <person name="Holsappel S."/>
            <person name="Eijlander R.T."/>
            <person name="Kuipers O.P."/>
        </authorList>
    </citation>
    <scope>NUCLEOTIDE SEQUENCE [LARGE SCALE GENOMIC DNA]</scope>
    <source>
        <strain evidence="4 5">B4110</strain>
    </source>
</reference>
<evidence type="ECO:0000256" key="2">
    <source>
        <dbReference type="ARBA" id="ARBA00022448"/>
    </source>
</evidence>
<gene>
    <name evidence="4" type="ORF">B4110_0965</name>
</gene>
<dbReference type="AlphaFoldDB" id="A0A150MY28"/>
<evidence type="ECO:0000256" key="1">
    <source>
        <dbReference type="ARBA" id="ARBA00004651"/>
    </source>
</evidence>
<evidence type="ECO:0008006" key="6">
    <source>
        <dbReference type="Google" id="ProtNLM"/>
    </source>
</evidence>
<keyword evidence="2" id="KW-0813">Transport</keyword>
<dbReference type="PANTHER" id="PTHR43045:SF1">
    <property type="entry name" value="SHIKIMATE TRANSPORTER"/>
    <property type="match status" value="1"/>
</dbReference>
<proteinExistence type="predicted"/>
<organism evidence="4 5">
    <name type="scientific">Parageobacillus toebii</name>
    <dbReference type="NCBI Taxonomy" id="153151"/>
    <lineage>
        <taxon>Bacteria</taxon>
        <taxon>Bacillati</taxon>
        <taxon>Bacillota</taxon>
        <taxon>Bacilli</taxon>
        <taxon>Bacillales</taxon>
        <taxon>Anoxybacillaceae</taxon>
        <taxon>Parageobacillus</taxon>
    </lineage>
</organism>
<dbReference type="Proteomes" id="UP000075324">
    <property type="component" value="Unassembled WGS sequence"/>
</dbReference>
<evidence type="ECO:0000313" key="5">
    <source>
        <dbReference type="Proteomes" id="UP000075324"/>
    </source>
</evidence>
<comment type="caution">
    <text evidence="4">The sequence shown here is derived from an EMBL/GenBank/DDBJ whole genome shotgun (WGS) entry which is preliminary data.</text>
</comment>
<keyword evidence="3" id="KW-1003">Cell membrane</keyword>